<evidence type="ECO:0008006" key="3">
    <source>
        <dbReference type="Google" id="ProtNLM"/>
    </source>
</evidence>
<protein>
    <recommendedName>
        <fullName evidence="3">Phospholipase</fullName>
    </recommendedName>
</protein>
<proteinExistence type="predicted"/>
<dbReference type="EMBL" id="AP024145">
    <property type="protein sequence ID" value="BCM84761.1"/>
    <property type="molecule type" value="Genomic_DNA"/>
</dbReference>
<dbReference type="KEGG" id="mind:mvi_32220"/>
<evidence type="ECO:0000313" key="1">
    <source>
        <dbReference type="EMBL" id="BCM84761.1"/>
    </source>
</evidence>
<dbReference type="Proteomes" id="UP000663508">
    <property type="component" value="Chromosome"/>
</dbReference>
<gene>
    <name evidence="1" type="ORF">mvi_32220</name>
</gene>
<evidence type="ECO:0000313" key="2">
    <source>
        <dbReference type="Proteomes" id="UP000663508"/>
    </source>
</evidence>
<reference evidence="1" key="1">
    <citation type="submission" date="2020-11" db="EMBL/GenBank/DDBJ databases">
        <title>Complete genome sequence of a novel pathogenic Methylobacterium strain isolated from rice in Vietnam.</title>
        <authorList>
            <person name="Lai K."/>
            <person name="Okazaki S."/>
            <person name="Higashi K."/>
            <person name="Mori H."/>
            <person name="Toyoda A."/>
            <person name="Kurokawa K."/>
        </authorList>
    </citation>
    <scope>NUCLEOTIDE SEQUENCE</scope>
    <source>
        <strain evidence="1">VL1</strain>
    </source>
</reference>
<dbReference type="InterPro" id="IPR029058">
    <property type="entry name" value="AB_hydrolase_fold"/>
</dbReference>
<sequence>MAETAGFHVVRSGAAADGRAPLVLLHGSGGSERSLTGFGQRVAGGRACLFVRGRVPWEGGHAFFRRNPDRSLDHADLAARCDEFCDLLRRLAASEGRPPLLVGFSNGAVMAAAAILDAPALSSGAVLLRPLSPRPREPFPSLDGYPVLLLGGASDARRHPSDTPILAERLRQAGARVTARVLPVGHDLDEAGEDARLTRDWLAARD</sequence>
<dbReference type="SUPFAM" id="SSF53474">
    <property type="entry name" value="alpha/beta-Hydrolases"/>
    <property type="match status" value="1"/>
</dbReference>
<accession>A0A8H8WUN6</accession>
<organism evidence="1 2">
    <name type="scientific">Methylobacterium indicum</name>
    <dbReference type="NCBI Taxonomy" id="1775910"/>
    <lineage>
        <taxon>Bacteria</taxon>
        <taxon>Pseudomonadati</taxon>
        <taxon>Pseudomonadota</taxon>
        <taxon>Alphaproteobacteria</taxon>
        <taxon>Hyphomicrobiales</taxon>
        <taxon>Methylobacteriaceae</taxon>
        <taxon>Methylobacterium</taxon>
    </lineage>
</organism>
<dbReference type="AlphaFoldDB" id="A0A8H8WUN6"/>
<dbReference type="Gene3D" id="3.40.50.1820">
    <property type="entry name" value="alpha/beta hydrolase"/>
    <property type="match status" value="1"/>
</dbReference>
<dbReference type="RefSeq" id="WP_207177816.1">
    <property type="nucleotide sequence ID" value="NZ_AP024145.1"/>
</dbReference>
<name>A0A8H8WUN6_9HYPH</name>